<dbReference type="Proteomes" id="UP001321473">
    <property type="component" value="Unassembled WGS sequence"/>
</dbReference>
<protein>
    <recommendedName>
        <fullName evidence="4">Secreted protein</fullName>
    </recommendedName>
</protein>
<gene>
    <name evidence="2" type="ORF">V5799_017620</name>
</gene>
<sequence>MAPVGKLTLRLLLVVLVAGLGVITARAQEQAAEDNQQAQPAARSVIVAESAGVPLLGSPALAPASHQEYVAAQPAATYDAVPRSRLRRTALSLRRRRRLDNPRYYYPNGDYSADTEISWDNYHRRAAREYAEAARRPDSYQASYAAPLEPEAERFKADEGHREADYGAAGYDYRSGYQRQGYQKQRRAAMPPLRQQPEQWGLWQQDYGTQGQQSLKVRYPQYDYGEAAAAYARKDPSSFYAREEAASRAEVGNNIPPSNYAAEVVGQDGVVERAGDVPVAAAAK</sequence>
<evidence type="ECO:0000313" key="2">
    <source>
        <dbReference type="EMBL" id="KAK8781040.1"/>
    </source>
</evidence>
<accession>A0AAQ4F1M0</accession>
<evidence type="ECO:0000256" key="1">
    <source>
        <dbReference type="SAM" id="SignalP"/>
    </source>
</evidence>
<dbReference type="EMBL" id="JARKHS020008137">
    <property type="protein sequence ID" value="KAK8781040.1"/>
    <property type="molecule type" value="Genomic_DNA"/>
</dbReference>
<dbReference type="AlphaFoldDB" id="A0AAQ4F1M0"/>
<feature type="signal peptide" evidence="1">
    <location>
        <begin position="1"/>
        <end position="27"/>
    </location>
</feature>
<feature type="chain" id="PRO_5043056427" description="Secreted protein" evidence="1">
    <location>
        <begin position="28"/>
        <end position="284"/>
    </location>
</feature>
<name>A0AAQ4F1M0_AMBAM</name>
<comment type="caution">
    <text evidence="2">The sequence shown here is derived from an EMBL/GenBank/DDBJ whole genome shotgun (WGS) entry which is preliminary data.</text>
</comment>
<reference evidence="2 3" key="1">
    <citation type="journal article" date="2023" name="Arcadia Sci">
        <title>De novo assembly of a long-read Amblyomma americanum tick genome.</title>
        <authorList>
            <person name="Chou S."/>
            <person name="Poskanzer K.E."/>
            <person name="Rollins M."/>
            <person name="Thuy-Boun P.S."/>
        </authorList>
    </citation>
    <scope>NUCLEOTIDE SEQUENCE [LARGE SCALE GENOMIC DNA]</scope>
    <source>
        <strain evidence="2">F_SG_1</strain>
        <tissue evidence="2">Salivary glands</tissue>
    </source>
</reference>
<evidence type="ECO:0008006" key="4">
    <source>
        <dbReference type="Google" id="ProtNLM"/>
    </source>
</evidence>
<proteinExistence type="predicted"/>
<organism evidence="2 3">
    <name type="scientific">Amblyomma americanum</name>
    <name type="common">Lone star tick</name>
    <dbReference type="NCBI Taxonomy" id="6943"/>
    <lineage>
        <taxon>Eukaryota</taxon>
        <taxon>Metazoa</taxon>
        <taxon>Ecdysozoa</taxon>
        <taxon>Arthropoda</taxon>
        <taxon>Chelicerata</taxon>
        <taxon>Arachnida</taxon>
        <taxon>Acari</taxon>
        <taxon>Parasitiformes</taxon>
        <taxon>Ixodida</taxon>
        <taxon>Ixodoidea</taxon>
        <taxon>Ixodidae</taxon>
        <taxon>Amblyomminae</taxon>
        <taxon>Amblyomma</taxon>
    </lineage>
</organism>
<evidence type="ECO:0000313" key="3">
    <source>
        <dbReference type="Proteomes" id="UP001321473"/>
    </source>
</evidence>
<keyword evidence="1" id="KW-0732">Signal</keyword>
<keyword evidence="3" id="KW-1185">Reference proteome</keyword>